<organism evidence="1 2">
    <name type="scientific">Crepidotus variabilis</name>
    <dbReference type="NCBI Taxonomy" id="179855"/>
    <lineage>
        <taxon>Eukaryota</taxon>
        <taxon>Fungi</taxon>
        <taxon>Dikarya</taxon>
        <taxon>Basidiomycota</taxon>
        <taxon>Agaricomycotina</taxon>
        <taxon>Agaricomycetes</taxon>
        <taxon>Agaricomycetidae</taxon>
        <taxon>Agaricales</taxon>
        <taxon>Agaricineae</taxon>
        <taxon>Crepidotaceae</taxon>
        <taxon>Crepidotus</taxon>
    </lineage>
</organism>
<accession>A0A9P6EER8</accession>
<name>A0A9P6EER8_9AGAR</name>
<reference evidence="1" key="1">
    <citation type="submission" date="2020-11" db="EMBL/GenBank/DDBJ databases">
        <authorList>
            <consortium name="DOE Joint Genome Institute"/>
            <person name="Ahrendt S."/>
            <person name="Riley R."/>
            <person name="Andreopoulos W."/>
            <person name="Labutti K."/>
            <person name="Pangilinan J."/>
            <person name="Ruiz-Duenas F.J."/>
            <person name="Barrasa J.M."/>
            <person name="Sanchez-Garcia M."/>
            <person name="Camarero S."/>
            <person name="Miyauchi S."/>
            <person name="Serrano A."/>
            <person name="Linde D."/>
            <person name="Babiker R."/>
            <person name="Drula E."/>
            <person name="Ayuso-Fernandez I."/>
            <person name="Pacheco R."/>
            <person name="Padilla G."/>
            <person name="Ferreira P."/>
            <person name="Barriuso J."/>
            <person name="Kellner H."/>
            <person name="Castanera R."/>
            <person name="Alfaro M."/>
            <person name="Ramirez L."/>
            <person name="Pisabarro A.G."/>
            <person name="Kuo A."/>
            <person name="Tritt A."/>
            <person name="Lipzen A."/>
            <person name="He G."/>
            <person name="Yan M."/>
            <person name="Ng V."/>
            <person name="Cullen D."/>
            <person name="Martin F."/>
            <person name="Rosso M.-N."/>
            <person name="Henrissat B."/>
            <person name="Hibbett D."/>
            <person name="Martinez A.T."/>
            <person name="Grigoriev I.V."/>
        </authorList>
    </citation>
    <scope>NUCLEOTIDE SEQUENCE</scope>
    <source>
        <strain evidence="1">CBS 506.95</strain>
    </source>
</reference>
<protein>
    <submittedName>
        <fullName evidence="1">Uncharacterized protein</fullName>
    </submittedName>
</protein>
<dbReference type="AlphaFoldDB" id="A0A9P6EER8"/>
<keyword evidence="2" id="KW-1185">Reference proteome</keyword>
<dbReference type="EMBL" id="MU157858">
    <property type="protein sequence ID" value="KAF9527737.1"/>
    <property type="molecule type" value="Genomic_DNA"/>
</dbReference>
<evidence type="ECO:0000313" key="2">
    <source>
        <dbReference type="Proteomes" id="UP000807306"/>
    </source>
</evidence>
<comment type="caution">
    <text evidence="1">The sequence shown here is derived from an EMBL/GenBank/DDBJ whole genome shotgun (WGS) entry which is preliminary data.</text>
</comment>
<evidence type="ECO:0000313" key="1">
    <source>
        <dbReference type="EMBL" id="KAF9527737.1"/>
    </source>
</evidence>
<proteinExistence type="predicted"/>
<dbReference type="Proteomes" id="UP000807306">
    <property type="component" value="Unassembled WGS sequence"/>
</dbReference>
<sequence>MRLKILADTPLDNVRHLSLRSRHSQMFFAVTCTELFSTIRKPDWALLAPLAHLSVKIAPLKLLARRENFLTKLRTYWTLIILKSWTPGIRV</sequence>
<gene>
    <name evidence="1" type="ORF">CPB83DRAFT_855541</name>
</gene>